<reference evidence="1 2" key="1">
    <citation type="submission" date="2021-01" db="EMBL/GenBank/DDBJ databases">
        <title>Draft genome sequence of Micromonospora sp. strain STR1s_6.</title>
        <authorList>
            <person name="Karlyshev A."/>
            <person name="Jawad R."/>
        </authorList>
    </citation>
    <scope>NUCLEOTIDE SEQUENCE [LARGE SCALE GENOMIC DNA]</scope>
    <source>
        <strain evidence="1 2">STR1S-6</strain>
    </source>
</reference>
<dbReference type="InterPro" id="IPR011231">
    <property type="entry name" value="Phage_VT1-Sakai_H0018"/>
</dbReference>
<proteinExistence type="predicted"/>
<keyword evidence="2" id="KW-1185">Reference proteome</keyword>
<accession>A0ABS1YK59</accession>
<evidence type="ECO:0000313" key="1">
    <source>
        <dbReference type="EMBL" id="MBM0277818.1"/>
    </source>
</evidence>
<sequence length="131" mass="12680">MADYQPIVSGGAKPWTATTSGAVTGGRVLVESGSGTVAHAGVEAADVVGVAAFDAGSGAKVTVWPLDGVIHELEASGAIATGAGIVTDANGQVKTAPTSIATQAALGTLIGTALTTAAGSPTLKLRVQGRR</sequence>
<evidence type="ECO:0000313" key="2">
    <source>
        <dbReference type="Proteomes" id="UP000622245"/>
    </source>
</evidence>
<gene>
    <name evidence="1" type="ORF">JM949_21775</name>
</gene>
<name>A0ABS1YK59_9ACTN</name>
<dbReference type="RefSeq" id="WP_203150225.1">
    <property type="nucleotide sequence ID" value="NZ_JAEVHL010000123.1"/>
</dbReference>
<organism evidence="1 2">
    <name type="scientific">Micromonospora tarensis</name>
    <dbReference type="NCBI Taxonomy" id="2806100"/>
    <lineage>
        <taxon>Bacteria</taxon>
        <taxon>Bacillati</taxon>
        <taxon>Actinomycetota</taxon>
        <taxon>Actinomycetes</taxon>
        <taxon>Micromonosporales</taxon>
        <taxon>Micromonosporaceae</taxon>
        <taxon>Micromonospora</taxon>
    </lineage>
</organism>
<dbReference type="Proteomes" id="UP000622245">
    <property type="component" value="Unassembled WGS sequence"/>
</dbReference>
<dbReference type="EMBL" id="JAEVHL010000123">
    <property type="protein sequence ID" value="MBM0277818.1"/>
    <property type="molecule type" value="Genomic_DNA"/>
</dbReference>
<dbReference type="Pfam" id="PF09956">
    <property type="entry name" value="Phage_cement_2"/>
    <property type="match status" value="1"/>
</dbReference>
<comment type="caution">
    <text evidence="1">The sequence shown here is derived from an EMBL/GenBank/DDBJ whole genome shotgun (WGS) entry which is preliminary data.</text>
</comment>
<protein>
    <submittedName>
        <fullName evidence="1">DUF2190 family protein</fullName>
    </submittedName>
</protein>